<dbReference type="WBParaSite" id="Hba_07460">
    <property type="protein sequence ID" value="Hba_07460"/>
    <property type="gene ID" value="Hba_07460"/>
</dbReference>
<proteinExistence type="predicted"/>
<dbReference type="Proteomes" id="UP000095283">
    <property type="component" value="Unplaced"/>
</dbReference>
<feature type="domain" description="DUF7083" evidence="1">
    <location>
        <begin position="63"/>
        <end position="150"/>
    </location>
</feature>
<accession>A0A1I7WQN1</accession>
<dbReference type="Pfam" id="PF23309">
    <property type="entry name" value="DUF7083"/>
    <property type="match status" value="1"/>
</dbReference>
<sequence>MDSVTLAKILDQQRELFMIQQAQLLERLERHEQQLVVKLEELQLAAGDGNPRTPKRSVIEQVISSLSKRVPDFTYDPEAGLTFYKWISRFDDVVGQEGSALEPSDRTRLLVGRLDSVTYARFSDYVLPMKPTELTMEEARKILDTLFGEKVTDFRPRYDAFRTCKKTSEDYRTYAATVN</sequence>
<dbReference type="InterPro" id="IPR055510">
    <property type="entry name" value="DUF7083"/>
</dbReference>
<name>A0A1I7WQN1_HETBA</name>
<keyword evidence="2" id="KW-1185">Reference proteome</keyword>
<evidence type="ECO:0000259" key="1">
    <source>
        <dbReference type="Pfam" id="PF23309"/>
    </source>
</evidence>
<organism evidence="2 3">
    <name type="scientific">Heterorhabditis bacteriophora</name>
    <name type="common">Entomopathogenic nematode worm</name>
    <dbReference type="NCBI Taxonomy" id="37862"/>
    <lineage>
        <taxon>Eukaryota</taxon>
        <taxon>Metazoa</taxon>
        <taxon>Ecdysozoa</taxon>
        <taxon>Nematoda</taxon>
        <taxon>Chromadorea</taxon>
        <taxon>Rhabditida</taxon>
        <taxon>Rhabditina</taxon>
        <taxon>Rhabditomorpha</taxon>
        <taxon>Strongyloidea</taxon>
        <taxon>Heterorhabditidae</taxon>
        <taxon>Heterorhabditis</taxon>
    </lineage>
</organism>
<protein>
    <recommendedName>
        <fullName evidence="1">DUF7083 domain-containing protein</fullName>
    </recommendedName>
</protein>
<dbReference type="AlphaFoldDB" id="A0A1I7WQN1"/>
<evidence type="ECO:0000313" key="2">
    <source>
        <dbReference type="Proteomes" id="UP000095283"/>
    </source>
</evidence>
<evidence type="ECO:0000313" key="3">
    <source>
        <dbReference type="WBParaSite" id="Hba_07460"/>
    </source>
</evidence>
<reference evidence="3" key="1">
    <citation type="submission" date="2016-11" db="UniProtKB">
        <authorList>
            <consortium name="WormBaseParasite"/>
        </authorList>
    </citation>
    <scope>IDENTIFICATION</scope>
</reference>